<reference evidence="3 4" key="1">
    <citation type="submission" date="2020-03" db="EMBL/GenBank/DDBJ databases">
        <title>Roseomonas selenitidurans sp. nov. isolated from urban soil.</title>
        <authorList>
            <person name="Liu H."/>
        </authorList>
    </citation>
    <scope>NUCLEOTIDE SEQUENCE [LARGE SCALE GENOMIC DNA]</scope>
    <source>
        <strain evidence="3 4">BU-1</strain>
    </source>
</reference>
<dbReference type="RefSeq" id="WP_168027865.1">
    <property type="nucleotide sequence ID" value="NZ_JAAVNE010000005.1"/>
</dbReference>
<feature type="transmembrane region" description="Helical" evidence="2">
    <location>
        <begin position="12"/>
        <end position="33"/>
    </location>
</feature>
<sequence length="290" mass="30931">MLLALYDLPDIMVYALFMLVSGLMAALACRLGAPLVDLPSAKDHLDIAMRTTAAVVSALTLTLAFCAIQARTQQSEAQRLVSLEVSAISGVARQAARMEAEGGHIHLAVMAYLHSVVDTEFHRMADHGRDPTTQRLAETLEHAVYAAAAGASDSVAADLMEQADDLDQAREERLHAATTGLPRAFWLLIAMLLGLLVATGVLYPPRRHTIGMLGVQAAGVGSLVAFVFLMDQPFRGHLSVSAAPYESLIHSLTHRAEVAAAIRRGILVAEPPPQPEAPRVAEEAPAPATR</sequence>
<accession>A0ABX1E5P5</accession>
<dbReference type="EMBL" id="JAAVNE010000005">
    <property type="protein sequence ID" value="NKC30250.1"/>
    <property type="molecule type" value="Genomic_DNA"/>
</dbReference>
<protein>
    <submittedName>
        <fullName evidence="3">DUF4239 domain-containing protein</fullName>
    </submittedName>
</protein>
<keyword evidence="2" id="KW-0472">Membrane</keyword>
<keyword evidence="2" id="KW-0812">Transmembrane</keyword>
<gene>
    <name evidence="3" type="ORF">HEQ75_05210</name>
</gene>
<feature type="region of interest" description="Disordered" evidence="1">
    <location>
        <begin position="270"/>
        <end position="290"/>
    </location>
</feature>
<evidence type="ECO:0000256" key="2">
    <source>
        <dbReference type="SAM" id="Phobius"/>
    </source>
</evidence>
<dbReference type="InterPro" id="IPR025333">
    <property type="entry name" value="DUF4239"/>
</dbReference>
<dbReference type="Proteomes" id="UP000787635">
    <property type="component" value="Unassembled WGS sequence"/>
</dbReference>
<feature type="transmembrane region" description="Helical" evidence="2">
    <location>
        <begin position="184"/>
        <end position="203"/>
    </location>
</feature>
<keyword evidence="4" id="KW-1185">Reference proteome</keyword>
<proteinExistence type="predicted"/>
<evidence type="ECO:0000256" key="1">
    <source>
        <dbReference type="SAM" id="MobiDB-lite"/>
    </source>
</evidence>
<dbReference type="Pfam" id="PF14023">
    <property type="entry name" value="Bestrophin-like"/>
    <property type="match status" value="1"/>
</dbReference>
<keyword evidence="2" id="KW-1133">Transmembrane helix</keyword>
<organism evidence="3 4">
    <name type="scientific">Falsiroseomonas selenitidurans</name>
    <dbReference type="NCBI Taxonomy" id="2716335"/>
    <lineage>
        <taxon>Bacteria</taxon>
        <taxon>Pseudomonadati</taxon>
        <taxon>Pseudomonadota</taxon>
        <taxon>Alphaproteobacteria</taxon>
        <taxon>Acetobacterales</taxon>
        <taxon>Roseomonadaceae</taxon>
        <taxon>Falsiroseomonas</taxon>
    </lineage>
</organism>
<evidence type="ECO:0000313" key="3">
    <source>
        <dbReference type="EMBL" id="NKC30250.1"/>
    </source>
</evidence>
<name>A0ABX1E5P5_9PROT</name>
<comment type="caution">
    <text evidence="3">The sequence shown here is derived from an EMBL/GenBank/DDBJ whole genome shotgun (WGS) entry which is preliminary data.</text>
</comment>
<feature type="transmembrane region" description="Helical" evidence="2">
    <location>
        <begin position="209"/>
        <end position="229"/>
    </location>
</feature>
<evidence type="ECO:0000313" key="4">
    <source>
        <dbReference type="Proteomes" id="UP000787635"/>
    </source>
</evidence>
<feature type="transmembrane region" description="Helical" evidence="2">
    <location>
        <begin position="53"/>
        <end position="70"/>
    </location>
</feature>